<name>A0A1Y3U215_9ACTN</name>
<accession>A0A1Y3U215</accession>
<organism evidence="6 7">
    <name type="scientific">Enorma massiliensis</name>
    <dbReference type="NCBI Taxonomy" id="1472761"/>
    <lineage>
        <taxon>Bacteria</taxon>
        <taxon>Bacillati</taxon>
        <taxon>Actinomycetota</taxon>
        <taxon>Coriobacteriia</taxon>
        <taxon>Coriobacteriales</taxon>
        <taxon>Coriobacteriaceae</taxon>
        <taxon>Enorma</taxon>
    </lineage>
</organism>
<keyword evidence="7" id="KW-1185">Reference proteome</keyword>
<dbReference type="GO" id="GO:0004518">
    <property type="term" value="F:nuclease activity"/>
    <property type="evidence" value="ECO:0007669"/>
    <property type="project" value="UniProtKB-KW"/>
</dbReference>
<evidence type="ECO:0000256" key="3">
    <source>
        <dbReference type="ARBA" id="ARBA00022801"/>
    </source>
</evidence>
<evidence type="ECO:0000256" key="1">
    <source>
        <dbReference type="ARBA" id="ARBA00022722"/>
    </source>
</evidence>
<dbReference type="Pfam" id="PF01850">
    <property type="entry name" value="PIN"/>
    <property type="match status" value="1"/>
</dbReference>
<dbReference type="GO" id="GO:0016787">
    <property type="term" value="F:hydrolase activity"/>
    <property type="evidence" value="ECO:0007669"/>
    <property type="project" value="UniProtKB-KW"/>
</dbReference>
<feature type="domain" description="PIN" evidence="5">
    <location>
        <begin position="5"/>
        <end position="128"/>
    </location>
</feature>
<evidence type="ECO:0000313" key="7">
    <source>
        <dbReference type="Proteomes" id="UP000196560"/>
    </source>
</evidence>
<reference evidence="7" key="1">
    <citation type="submission" date="2017-04" db="EMBL/GenBank/DDBJ databases">
        <title>Function of individual gut microbiota members based on whole genome sequencing of pure cultures obtained from chicken caecum.</title>
        <authorList>
            <person name="Medvecky M."/>
            <person name="Cejkova D."/>
            <person name="Polansky O."/>
            <person name="Karasova D."/>
            <person name="Kubasova T."/>
            <person name="Cizek A."/>
            <person name="Rychlik I."/>
        </authorList>
    </citation>
    <scope>NUCLEOTIDE SEQUENCE [LARGE SCALE GENOMIC DNA]</scope>
    <source>
        <strain evidence="7">An70</strain>
    </source>
</reference>
<dbReference type="AlphaFoldDB" id="A0A1Y3U215"/>
<dbReference type="InterPro" id="IPR029060">
    <property type="entry name" value="PIN-like_dom_sf"/>
</dbReference>
<dbReference type="SUPFAM" id="SSF88723">
    <property type="entry name" value="PIN domain-like"/>
    <property type="match status" value="1"/>
</dbReference>
<protein>
    <recommendedName>
        <fullName evidence="5">PIN domain-containing protein</fullName>
    </recommendedName>
</protein>
<evidence type="ECO:0000313" key="6">
    <source>
        <dbReference type="EMBL" id="OUN42853.1"/>
    </source>
</evidence>
<dbReference type="EMBL" id="NFHO01000006">
    <property type="protein sequence ID" value="OUN42853.1"/>
    <property type="molecule type" value="Genomic_DNA"/>
</dbReference>
<dbReference type="Proteomes" id="UP000196560">
    <property type="component" value="Unassembled WGS sequence"/>
</dbReference>
<sequence>MKRVYWDSCCFIDFLQGSERGEVLKGVVDKKDSGDLEIVTSVVTLTEVIKLGKGTVGERDAIIQVFNQDKGLLVVDLTKHLAEQAREIIWKYGFEKHKEDALHLATAVYVNQFHGIDEFHTFDHDLLKFNGRPEIPIPIIEPTFELYPAKPASLFDVLDEPEE</sequence>
<evidence type="ECO:0000259" key="5">
    <source>
        <dbReference type="Pfam" id="PF01850"/>
    </source>
</evidence>
<evidence type="ECO:0000256" key="4">
    <source>
        <dbReference type="ARBA" id="ARBA00022842"/>
    </source>
</evidence>
<dbReference type="Gene3D" id="3.40.50.1010">
    <property type="entry name" value="5'-nuclease"/>
    <property type="match status" value="1"/>
</dbReference>
<dbReference type="GO" id="GO:0046872">
    <property type="term" value="F:metal ion binding"/>
    <property type="evidence" value="ECO:0007669"/>
    <property type="project" value="UniProtKB-KW"/>
</dbReference>
<keyword evidence="3" id="KW-0378">Hydrolase</keyword>
<comment type="caution">
    <text evidence="6">The sequence shown here is derived from an EMBL/GenBank/DDBJ whole genome shotgun (WGS) entry which is preliminary data.</text>
</comment>
<dbReference type="InterPro" id="IPR002716">
    <property type="entry name" value="PIN_dom"/>
</dbReference>
<dbReference type="RefSeq" id="WP_087186504.1">
    <property type="nucleotide sequence ID" value="NZ_NFHO01000006.1"/>
</dbReference>
<gene>
    <name evidence="6" type="ORF">B5G21_06550</name>
</gene>
<keyword evidence="4" id="KW-0460">Magnesium</keyword>
<proteinExistence type="predicted"/>
<dbReference type="CDD" id="cd09874">
    <property type="entry name" value="PIN_MT3492-like"/>
    <property type="match status" value="1"/>
</dbReference>
<keyword evidence="1" id="KW-0540">Nuclease</keyword>
<keyword evidence="2" id="KW-0479">Metal-binding</keyword>
<evidence type="ECO:0000256" key="2">
    <source>
        <dbReference type="ARBA" id="ARBA00022723"/>
    </source>
</evidence>